<keyword evidence="1" id="KW-0472">Membrane</keyword>
<evidence type="ECO:0000313" key="3">
    <source>
        <dbReference type="Proteomes" id="UP000254465"/>
    </source>
</evidence>
<keyword evidence="1" id="KW-1133">Transmembrane helix</keyword>
<organism evidence="2 3">
    <name type="scientific">Avibacterium paragallinarum</name>
    <name type="common">Haemophilus gallinarum</name>
    <dbReference type="NCBI Taxonomy" id="728"/>
    <lineage>
        <taxon>Bacteria</taxon>
        <taxon>Pseudomonadati</taxon>
        <taxon>Pseudomonadota</taxon>
        <taxon>Gammaproteobacteria</taxon>
        <taxon>Pasteurellales</taxon>
        <taxon>Pasteurellaceae</taxon>
        <taxon>Avibacterium</taxon>
    </lineage>
</organism>
<feature type="transmembrane region" description="Helical" evidence="1">
    <location>
        <begin position="225"/>
        <end position="250"/>
    </location>
</feature>
<sequence length="252" mass="27865">MKLEYSLTFWGQINDYISPSPWNIASLAFIVALMGWMPAPIELSAINSMWVVAKRRLTKVSYKEGIFDFNVGYISTAILALVFLALGALVQFGAGESVQMVGGKYIEQLINMYASTIGEWAKELIAFIAFMCIFGTTISMLDGYSRANLESLRLLIGTKESRLSFLNLSILFSTISVLIVIFGFNDAVGPMLKLAMIGSFVSTPVFSWLNLSLVMKGEHRVKGGLFYLSLIGLVYLAGFTLLFIVSQIGWLK</sequence>
<feature type="transmembrane region" description="Helical" evidence="1">
    <location>
        <begin position="165"/>
        <end position="185"/>
    </location>
</feature>
<proteinExistence type="predicted"/>
<evidence type="ECO:0000256" key="1">
    <source>
        <dbReference type="SAM" id="Phobius"/>
    </source>
</evidence>
<feature type="transmembrane region" description="Helical" evidence="1">
    <location>
        <begin position="124"/>
        <end position="144"/>
    </location>
</feature>
<accession>A0A377I530</accession>
<gene>
    <name evidence="2" type="ORF">NCTC11296_00298</name>
</gene>
<dbReference type="AlphaFoldDB" id="A0A377I530"/>
<dbReference type="Proteomes" id="UP000254465">
    <property type="component" value="Unassembled WGS sequence"/>
</dbReference>
<feature type="transmembrane region" description="Helical" evidence="1">
    <location>
        <begin position="191"/>
        <end position="213"/>
    </location>
</feature>
<feature type="transmembrane region" description="Helical" evidence="1">
    <location>
        <begin position="24"/>
        <end position="50"/>
    </location>
</feature>
<evidence type="ECO:0000313" key="2">
    <source>
        <dbReference type="EMBL" id="STO70406.1"/>
    </source>
</evidence>
<feature type="transmembrane region" description="Helical" evidence="1">
    <location>
        <begin position="71"/>
        <end position="94"/>
    </location>
</feature>
<name>A0A377I530_AVIPA</name>
<keyword evidence="1" id="KW-0812">Transmembrane</keyword>
<reference evidence="2 3" key="1">
    <citation type="submission" date="2018-06" db="EMBL/GenBank/DDBJ databases">
        <authorList>
            <consortium name="Pathogen Informatics"/>
            <person name="Doyle S."/>
        </authorList>
    </citation>
    <scope>NUCLEOTIDE SEQUENCE [LARGE SCALE GENOMIC DNA]</scope>
    <source>
        <strain evidence="2 3">NCTC11296</strain>
    </source>
</reference>
<protein>
    <submittedName>
        <fullName evidence="2">Permease</fullName>
    </submittedName>
</protein>
<dbReference type="EMBL" id="UGHK01000001">
    <property type="protein sequence ID" value="STO70406.1"/>
    <property type="molecule type" value="Genomic_DNA"/>
</dbReference>